<dbReference type="InterPro" id="IPR012341">
    <property type="entry name" value="6hp_glycosidase-like_sf"/>
</dbReference>
<dbReference type="GO" id="GO:0016787">
    <property type="term" value="F:hydrolase activity"/>
    <property type="evidence" value="ECO:0007669"/>
    <property type="project" value="UniProtKB-KW"/>
</dbReference>
<keyword evidence="1 3" id="KW-0378">Hydrolase</keyword>
<keyword evidence="4" id="KW-1185">Reference proteome</keyword>
<dbReference type="AlphaFoldDB" id="A0A161PF45"/>
<evidence type="ECO:0000256" key="1">
    <source>
        <dbReference type="ARBA" id="ARBA00022801"/>
    </source>
</evidence>
<dbReference type="EMBL" id="LTAO01000037">
    <property type="protein sequence ID" value="KYG27010.1"/>
    <property type="molecule type" value="Genomic_DNA"/>
</dbReference>
<dbReference type="Pfam" id="PF07470">
    <property type="entry name" value="Glyco_hydro_88"/>
    <property type="match status" value="1"/>
</dbReference>
<dbReference type="InterPro" id="IPR008928">
    <property type="entry name" value="6-hairpin_glycosidase_sf"/>
</dbReference>
<organism evidence="3 4">
    <name type="scientific">Alkalihalobacillus trypoxylicola</name>
    <dbReference type="NCBI Taxonomy" id="519424"/>
    <lineage>
        <taxon>Bacteria</taxon>
        <taxon>Bacillati</taxon>
        <taxon>Bacillota</taxon>
        <taxon>Bacilli</taxon>
        <taxon>Bacillales</taxon>
        <taxon>Bacillaceae</taxon>
        <taxon>Alkalihalobacillus</taxon>
    </lineage>
</organism>
<feature type="coiled-coil region" evidence="2">
    <location>
        <begin position="228"/>
        <end position="255"/>
    </location>
</feature>
<dbReference type="RefSeq" id="WP_061949962.1">
    <property type="nucleotide sequence ID" value="NZ_LTAO01000037.1"/>
</dbReference>
<accession>A0A161PF45</accession>
<dbReference type="Gene3D" id="1.50.10.10">
    <property type="match status" value="1"/>
</dbReference>
<dbReference type="InterPro" id="IPR052043">
    <property type="entry name" value="PolySaccharide_Degr_Enz"/>
</dbReference>
<dbReference type="PANTHER" id="PTHR33886:SF8">
    <property type="entry name" value="UNSATURATED RHAMNOGALACTURONAN HYDROLASE (EUROFUNG)"/>
    <property type="match status" value="1"/>
</dbReference>
<dbReference type="SUPFAM" id="SSF48208">
    <property type="entry name" value="Six-hairpin glycosidases"/>
    <property type="match status" value="1"/>
</dbReference>
<keyword evidence="2" id="KW-0175">Coiled coil</keyword>
<sequence length="370" mass="43209">MERSLHASTINPVTWAEKACESLMNQYEPIELPPRNRWHYHQGVFLYGMYRVYEKTNNQSYFQYMKKYVDDLVDENGNFYFRRDELDAIQAGLLLFPIYKETGEEKYRIAAFKLRNLLNTLNKTEEGGFWHKDNYAYQTWLDGLYMAGPFSVKYGQTFNEPELVDLILLQERLMRKNTYDSKTGLYFHAYDEKASMPWVDPETKCSKEIWGRSLGWYAMALIDIIEDLQEDDENRKALEETLRSLLERIIHYQDSKSHLWYQIVDKGSLSDNWLESSASCLFIYAIAKSIRLQVFDKKHLSLATMAFEAVVNHFVKERENGSVELTGICIGTSAGEYDYYIGRETSENDLHGVGAFCLAAIEVQRANELN</sequence>
<evidence type="ECO:0000313" key="4">
    <source>
        <dbReference type="Proteomes" id="UP000075806"/>
    </source>
</evidence>
<dbReference type="GO" id="GO:0005975">
    <property type="term" value="P:carbohydrate metabolic process"/>
    <property type="evidence" value="ECO:0007669"/>
    <property type="project" value="InterPro"/>
</dbReference>
<protein>
    <submittedName>
        <fullName evidence="3">Glycosyl hydrolase family 88</fullName>
    </submittedName>
</protein>
<name>A0A161PF45_9BACI</name>
<proteinExistence type="predicted"/>
<dbReference type="Proteomes" id="UP000075806">
    <property type="component" value="Unassembled WGS sequence"/>
</dbReference>
<dbReference type="PANTHER" id="PTHR33886">
    <property type="entry name" value="UNSATURATED RHAMNOGALACTURONAN HYDROLASE (EUROFUNG)"/>
    <property type="match status" value="1"/>
</dbReference>
<evidence type="ECO:0000313" key="3">
    <source>
        <dbReference type="EMBL" id="KYG27010.1"/>
    </source>
</evidence>
<dbReference type="InterPro" id="IPR010905">
    <property type="entry name" value="Glyco_hydro_88"/>
</dbReference>
<comment type="caution">
    <text evidence="3">The sequence shown here is derived from an EMBL/GenBank/DDBJ whole genome shotgun (WGS) entry which is preliminary data.</text>
</comment>
<reference evidence="3" key="1">
    <citation type="submission" date="2016-02" db="EMBL/GenBank/DDBJ databases">
        <title>Genome sequence of Bacillus trypoxylicola KCTC 13244(T).</title>
        <authorList>
            <person name="Jeong H."/>
            <person name="Park S.-H."/>
            <person name="Choi S.-K."/>
        </authorList>
    </citation>
    <scope>NUCLEOTIDE SEQUENCE [LARGE SCALE GENOMIC DNA]</scope>
    <source>
        <strain evidence="3">KCTC 13244</strain>
    </source>
</reference>
<gene>
    <name evidence="3" type="ORF">AZF04_11790</name>
</gene>
<dbReference type="OrthoDB" id="6381507at2"/>
<evidence type="ECO:0000256" key="2">
    <source>
        <dbReference type="SAM" id="Coils"/>
    </source>
</evidence>
<dbReference type="STRING" id="519424.AZF04_11790"/>